<dbReference type="CDD" id="cd03825">
    <property type="entry name" value="GT4_WcaC-like"/>
    <property type="match status" value="1"/>
</dbReference>
<keyword evidence="4" id="KW-1185">Reference proteome</keyword>
<comment type="caution">
    <text evidence="3">The sequence shown here is derived from an EMBL/GenBank/DDBJ whole genome shotgun (WGS) entry which is preliminary data.</text>
</comment>
<reference evidence="3 4" key="1">
    <citation type="submission" date="2018-12" db="EMBL/GenBank/DDBJ databases">
        <authorList>
            <person name="Yang Y."/>
        </authorList>
    </citation>
    <scope>NUCLEOTIDE SEQUENCE [LARGE SCALE GENOMIC DNA]</scope>
    <source>
        <strain evidence="3 4">GSF71</strain>
    </source>
</reference>
<dbReference type="Gene3D" id="3.40.50.2000">
    <property type="entry name" value="Glycogen Phosphorylase B"/>
    <property type="match status" value="2"/>
</dbReference>
<dbReference type="InterPro" id="IPR028098">
    <property type="entry name" value="Glyco_trans_4-like_N"/>
</dbReference>
<dbReference type="Pfam" id="PF13692">
    <property type="entry name" value="Glyco_trans_1_4"/>
    <property type="match status" value="1"/>
</dbReference>
<organism evidence="3 4">
    <name type="scientific">Azospirillum doebereinerae</name>
    <dbReference type="NCBI Taxonomy" id="92933"/>
    <lineage>
        <taxon>Bacteria</taxon>
        <taxon>Pseudomonadati</taxon>
        <taxon>Pseudomonadota</taxon>
        <taxon>Alphaproteobacteria</taxon>
        <taxon>Rhodospirillales</taxon>
        <taxon>Azospirillaceae</taxon>
        <taxon>Azospirillum</taxon>
    </lineage>
</organism>
<dbReference type="PANTHER" id="PTHR12526:SF635">
    <property type="entry name" value="GLYCOSYL TRANSFERASE GROUP 1"/>
    <property type="match status" value="1"/>
</dbReference>
<dbReference type="Pfam" id="PF13439">
    <property type="entry name" value="Glyco_transf_4"/>
    <property type="match status" value="1"/>
</dbReference>
<gene>
    <name evidence="3" type="ORF">EJ913_17110</name>
</gene>
<accession>A0A3S0V5N2</accession>
<protein>
    <submittedName>
        <fullName evidence="3">Glycosyltransferase</fullName>
    </submittedName>
</protein>
<dbReference type="OrthoDB" id="186663at2"/>
<evidence type="ECO:0000313" key="3">
    <source>
        <dbReference type="EMBL" id="RUQ68892.1"/>
    </source>
</evidence>
<dbReference type="RefSeq" id="WP_127000022.1">
    <property type="nucleotide sequence ID" value="NZ_JBNPXW010000012.1"/>
</dbReference>
<evidence type="ECO:0000313" key="4">
    <source>
        <dbReference type="Proteomes" id="UP000280346"/>
    </source>
</evidence>
<feature type="region of interest" description="Disordered" evidence="1">
    <location>
        <begin position="53"/>
        <end position="73"/>
    </location>
</feature>
<name>A0A3S0V5N2_9PROT</name>
<evidence type="ECO:0000259" key="2">
    <source>
        <dbReference type="Pfam" id="PF13439"/>
    </source>
</evidence>
<feature type="compositionally biased region" description="Basic and acidic residues" evidence="1">
    <location>
        <begin position="53"/>
        <end position="62"/>
    </location>
</feature>
<evidence type="ECO:0000256" key="1">
    <source>
        <dbReference type="SAM" id="MobiDB-lite"/>
    </source>
</evidence>
<feature type="domain" description="Glycosyltransferase subfamily 4-like N-terminal" evidence="2">
    <location>
        <begin position="13"/>
        <end position="221"/>
    </location>
</feature>
<proteinExistence type="predicted"/>
<dbReference type="Proteomes" id="UP000280346">
    <property type="component" value="Unassembled WGS sequence"/>
</dbReference>
<dbReference type="GO" id="GO:0016757">
    <property type="term" value="F:glycosyltransferase activity"/>
    <property type="evidence" value="ECO:0007669"/>
    <property type="project" value="UniProtKB-ARBA"/>
</dbReference>
<dbReference type="EMBL" id="RZIJ01000013">
    <property type="protein sequence ID" value="RUQ68892.1"/>
    <property type="molecule type" value="Genomic_DNA"/>
</dbReference>
<keyword evidence="3" id="KW-0808">Transferase</keyword>
<dbReference type="PANTHER" id="PTHR12526">
    <property type="entry name" value="GLYCOSYLTRANSFERASE"/>
    <property type="match status" value="1"/>
</dbReference>
<dbReference type="AlphaFoldDB" id="A0A3S0V5N2"/>
<dbReference type="SUPFAM" id="SSF53756">
    <property type="entry name" value="UDP-Glycosyltransferase/glycogen phosphorylase"/>
    <property type="match status" value="1"/>
</dbReference>
<sequence>MRILMVSMADRGGGAERIALRLTVGLQNAGHEAVLAVGFKHLAYPWVHPLSRDRNQPARNRDAPPPAGPDDRKWSLRAGVEDFFYPGSWDLLEAMDGWPDLVHLHNLHTGYFDLRVLPWLSAQVPVVMTLHDCWLLSGHCAHPLGCERWRGGCGACPDLSIYPPLLRDNTANNWARKREILASSRFSLIGPCDWLRKRAEDSLPKSSLHVTATVPNGINTSVFRPADQAAARARLGLPKDAAIALYVANGGLANPWRDPESLCQAIMAAAITLAPRRLILLVVGGTAEGGGFTPPQDIEIWQCAFTDDASQLLDAYHAADLLVHPAWADSFPTVVLEAMACGLPVVATAVDGIPEQVIAGETGLLVPPGEGLKLAQAILTVLQNDAMRSRMSVAGRRRALEHFDERVMIDRYLALYADILASSGGSA</sequence>